<evidence type="ECO:0000313" key="1">
    <source>
        <dbReference type="EMBL" id="KAK8580684.1"/>
    </source>
</evidence>
<sequence>MMQEAAKASVDDRVGRGNFPLCAGLENTWKPPPLRWIKINMNGACNSTTDMAACGGVGRDANMHCKSWMHFGLRF</sequence>
<dbReference type="EMBL" id="JBBPBM010000006">
    <property type="protein sequence ID" value="KAK8580684.1"/>
    <property type="molecule type" value="Genomic_DNA"/>
</dbReference>
<name>A0ABR2FIB1_9ROSI</name>
<protein>
    <submittedName>
        <fullName evidence="1">Uncharacterized protein</fullName>
    </submittedName>
</protein>
<proteinExistence type="predicted"/>
<keyword evidence="2" id="KW-1185">Reference proteome</keyword>
<reference evidence="1 2" key="1">
    <citation type="journal article" date="2024" name="G3 (Bethesda)">
        <title>Genome assembly of Hibiscus sabdariffa L. provides insights into metabolisms of medicinal natural products.</title>
        <authorList>
            <person name="Kim T."/>
        </authorList>
    </citation>
    <scope>NUCLEOTIDE SEQUENCE [LARGE SCALE GENOMIC DNA]</scope>
    <source>
        <strain evidence="1">TK-2024</strain>
        <tissue evidence="1">Old leaves</tissue>
    </source>
</reference>
<comment type="caution">
    <text evidence="1">The sequence shown here is derived from an EMBL/GenBank/DDBJ whole genome shotgun (WGS) entry which is preliminary data.</text>
</comment>
<organism evidence="1 2">
    <name type="scientific">Hibiscus sabdariffa</name>
    <name type="common">roselle</name>
    <dbReference type="NCBI Taxonomy" id="183260"/>
    <lineage>
        <taxon>Eukaryota</taxon>
        <taxon>Viridiplantae</taxon>
        <taxon>Streptophyta</taxon>
        <taxon>Embryophyta</taxon>
        <taxon>Tracheophyta</taxon>
        <taxon>Spermatophyta</taxon>
        <taxon>Magnoliopsida</taxon>
        <taxon>eudicotyledons</taxon>
        <taxon>Gunneridae</taxon>
        <taxon>Pentapetalae</taxon>
        <taxon>rosids</taxon>
        <taxon>malvids</taxon>
        <taxon>Malvales</taxon>
        <taxon>Malvaceae</taxon>
        <taxon>Malvoideae</taxon>
        <taxon>Hibiscus</taxon>
    </lineage>
</organism>
<accession>A0ABR2FIB1</accession>
<dbReference type="Proteomes" id="UP001472677">
    <property type="component" value="Unassembled WGS sequence"/>
</dbReference>
<evidence type="ECO:0000313" key="2">
    <source>
        <dbReference type="Proteomes" id="UP001472677"/>
    </source>
</evidence>
<gene>
    <name evidence="1" type="ORF">V6N12_070941</name>
</gene>